<gene>
    <name evidence="3" type="ORF">Pla111_26790</name>
</gene>
<accession>A0A5C5VVL2</accession>
<dbReference type="EMBL" id="SJPH01000006">
    <property type="protein sequence ID" value="TWT42706.1"/>
    <property type="molecule type" value="Genomic_DNA"/>
</dbReference>
<dbReference type="Proteomes" id="UP000318995">
    <property type="component" value="Unassembled WGS sequence"/>
</dbReference>
<evidence type="ECO:0000256" key="2">
    <source>
        <dbReference type="SAM" id="Phobius"/>
    </source>
</evidence>
<name>A0A5C5VVL2_9BACT</name>
<evidence type="ECO:0000256" key="1">
    <source>
        <dbReference type="SAM" id="MobiDB-lite"/>
    </source>
</evidence>
<organism evidence="3 4">
    <name type="scientific">Botrimarina hoheduenensis</name>
    <dbReference type="NCBI Taxonomy" id="2528000"/>
    <lineage>
        <taxon>Bacteria</taxon>
        <taxon>Pseudomonadati</taxon>
        <taxon>Planctomycetota</taxon>
        <taxon>Planctomycetia</taxon>
        <taxon>Pirellulales</taxon>
        <taxon>Lacipirellulaceae</taxon>
        <taxon>Botrimarina</taxon>
    </lineage>
</organism>
<reference evidence="3 4" key="1">
    <citation type="submission" date="2019-02" db="EMBL/GenBank/DDBJ databases">
        <title>Deep-cultivation of Planctomycetes and their phenomic and genomic characterization uncovers novel biology.</title>
        <authorList>
            <person name="Wiegand S."/>
            <person name="Jogler M."/>
            <person name="Boedeker C."/>
            <person name="Pinto D."/>
            <person name="Vollmers J."/>
            <person name="Rivas-Marin E."/>
            <person name="Kohn T."/>
            <person name="Peeters S.H."/>
            <person name="Heuer A."/>
            <person name="Rast P."/>
            <person name="Oberbeckmann S."/>
            <person name="Bunk B."/>
            <person name="Jeske O."/>
            <person name="Meyerdierks A."/>
            <person name="Storesund J.E."/>
            <person name="Kallscheuer N."/>
            <person name="Luecker S."/>
            <person name="Lage O.M."/>
            <person name="Pohl T."/>
            <person name="Merkel B.J."/>
            <person name="Hornburger P."/>
            <person name="Mueller R.-W."/>
            <person name="Bruemmer F."/>
            <person name="Labrenz M."/>
            <person name="Spormann A.M."/>
            <person name="Op Den Camp H."/>
            <person name="Overmann J."/>
            <person name="Amann R."/>
            <person name="Jetten M.S.M."/>
            <person name="Mascher T."/>
            <person name="Medema M.H."/>
            <person name="Devos D.P."/>
            <person name="Kaster A.-K."/>
            <person name="Ovreas L."/>
            <person name="Rohde M."/>
            <person name="Galperin M.Y."/>
            <person name="Jogler C."/>
        </authorList>
    </citation>
    <scope>NUCLEOTIDE SEQUENCE [LARGE SCALE GENOMIC DNA]</scope>
    <source>
        <strain evidence="3 4">Pla111</strain>
    </source>
</reference>
<comment type="caution">
    <text evidence="3">The sequence shown here is derived from an EMBL/GenBank/DDBJ whole genome shotgun (WGS) entry which is preliminary data.</text>
</comment>
<protein>
    <submittedName>
        <fullName evidence="3">Uncharacterized protein</fullName>
    </submittedName>
</protein>
<feature type="region of interest" description="Disordered" evidence="1">
    <location>
        <begin position="94"/>
        <end position="116"/>
    </location>
</feature>
<sequence length="343" mass="34981">MPRYFVTPCYREPSSMSTRAMYYLVFAASLVAVTAWLGEDAHGADAAVVEPSVVEATLSELSADVPAATSDESATEATSPMEEAAEEAAAVAGEEEALAEDASAEEEPASDDGPIDLFAAQEDGAVEVTFIAKSDHRGRIIIKNLRETPLELRVPSAFVGRPVLGQFGGGGGGGAGGGGLGGGGGGGQAVGGGGGGGGLGGGGGGGGQFSIPPAEEAKIDVPLLCLDHGKKVPSSSKPYELIPAEEHLAEQPAVIELLEAFGRGELQRGAAQAAVWNLNSQVSWDELAAKLDGTARSFVRSPYFSTDEITTAVAYVTEAVRRAAVRPQPAIETSDESLGSTDY</sequence>
<keyword evidence="4" id="KW-1185">Reference proteome</keyword>
<keyword evidence="2" id="KW-1133">Transmembrane helix</keyword>
<evidence type="ECO:0000313" key="4">
    <source>
        <dbReference type="Proteomes" id="UP000318995"/>
    </source>
</evidence>
<feature type="transmembrane region" description="Helical" evidence="2">
    <location>
        <begin position="20"/>
        <end position="38"/>
    </location>
</feature>
<keyword evidence="2" id="KW-0812">Transmembrane</keyword>
<keyword evidence="2" id="KW-0472">Membrane</keyword>
<feature type="compositionally biased region" description="Acidic residues" evidence="1">
    <location>
        <begin position="94"/>
        <end position="114"/>
    </location>
</feature>
<evidence type="ECO:0000313" key="3">
    <source>
        <dbReference type="EMBL" id="TWT42706.1"/>
    </source>
</evidence>
<proteinExistence type="predicted"/>
<dbReference type="AlphaFoldDB" id="A0A5C5VVL2"/>